<dbReference type="OrthoDB" id="444127at2759"/>
<evidence type="ECO:0000313" key="3">
    <source>
        <dbReference type="Proteomes" id="UP000797356"/>
    </source>
</evidence>
<sequence>MSISVDRLSQELVIPSEPTPTGILRLSWLDRYPTQRALIESLHVFKEGREPAMVIKRALAKALVSYYPLAGRLVVSDQGELQVSCTGDGVWFMEASADCSLEDVDYLEHPLIISKDDLLPHPEPKLDPSQEEELLLLVQELVIPSEPTPTGILRLSWLDRYPTQRALIESLHVFKEGREPAMVIKRALAKALVSYYPLAGRLVVSDQGELQVSCTGDGVWFMEASADCSLEDVDYLEHPLIISKDDLLPHPEPKLDPSQEEELLLLVQVTEFTCGGFVVGLRFSHAIADGPGAAQFVAAVADFARGLTRPTIEPVWSRDAIPEPPKFKSAPPPAPSDVQLQYFVMDVSLEYINHLKSQFIEQTGQRCSTFEVLIAKAWQSRAQAIRFEPQTHVHLYFAMSSRPLLHQMLPLEGGYYGNCYYIMKVTTTSGKIMESPIIEIVKLIKDAKKRLPVEFSKWAKGELKEDPYKLTTAYDSLLVSDWTHLGFSEVNYGWGTPVHVVPLTNSDSIATCILIKPSATKHGARLMTQCVTKEHLIAFHDGMMNLP</sequence>
<keyword evidence="2" id="KW-0808">Transferase</keyword>
<dbReference type="Gene3D" id="3.30.559.10">
    <property type="entry name" value="Chloramphenicol acetyltransferase-like domain"/>
    <property type="match status" value="3"/>
</dbReference>
<organism evidence="2 3">
    <name type="scientific">Cocos nucifera</name>
    <name type="common">Coconut palm</name>
    <dbReference type="NCBI Taxonomy" id="13894"/>
    <lineage>
        <taxon>Eukaryota</taxon>
        <taxon>Viridiplantae</taxon>
        <taxon>Streptophyta</taxon>
        <taxon>Embryophyta</taxon>
        <taxon>Tracheophyta</taxon>
        <taxon>Spermatophyta</taxon>
        <taxon>Magnoliopsida</taxon>
        <taxon>Liliopsida</taxon>
        <taxon>Arecaceae</taxon>
        <taxon>Arecoideae</taxon>
        <taxon>Cocoseae</taxon>
        <taxon>Attaleinae</taxon>
        <taxon>Cocos</taxon>
    </lineage>
</organism>
<accession>A0A8K0I442</accession>
<dbReference type="GO" id="GO:0016740">
    <property type="term" value="F:transferase activity"/>
    <property type="evidence" value="ECO:0007669"/>
    <property type="project" value="UniProtKB-KW"/>
</dbReference>
<dbReference type="Proteomes" id="UP000797356">
    <property type="component" value="Chromosome 3"/>
</dbReference>
<name>A0A8K0I442_COCNU</name>
<protein>
    <submittedName>
        <fullName evidence="2">Putative Acyl transferase 7</fullName>
    </submittedName>
</protein>
<gene>
    <name evidence="2" type="ORF">COCNU_03G016240</name>
</gene>
<dbReference type="EMBL" id="CM017874">
    <property type="protein sequence ID" value="KAG1335505.1"/>
    <property type="molecule type" value="Genomic_DNA"/>
</dbReference>
<dbReference type="PANTHER" id="PTHR31147:SF3">
    <property type="entry name" value="ACYL TRANSFERASE 7"/>
    <property type="match status" value="1"/>
</dbReference>
<proteinExistence type="inferred from homology"/>
<evidence type="ECO:0000256" key="1">
    <source>
        <dbReference type="ARBA" id="ARBA00009861"/>
    </source>
</evidence>
<comment type="caution">
    <text evidence="2">The sequence shown here is derived from an EMBL/GenBank/DDBJ whole genome shotgun (WGS) entry which is preliminary data.</text>
</comment>
<dbReference type="InterPro" id="IPR023213">
    <property type="entry name" value="CAT-like_dom_sf"/>
</dbReference>
<reference evidence="2" key="1">
    <citation type="journal article" date="2017" name="Gigascience">
        <title>The genome draft of coconut (Cocos nucifera).</title>
        <authorList>
            <person name="Xiao Y."/>
            <person name="Xu P."/>
            <person name="Fan H."/>
            <person name="Baudouin L."/>
            <person name="Xia W."/>
            <person name="Bocs S."/>
            <person name="Xu J."/>
            <person name="Li Q."/>
            <person name="Guo A."/>
            <person name="Zhou L."/>
            <person name="Li J."/>
            <person name="Wu Y."/>
            <person name="Ma Z."/>
            <person name="Armero A."/>
            <person name="Issali A.E."/>
            <person name="Liu N."/>
            <person name="Peng M."/>
            <person name="Yang Y."/>
        </authorList>
    </citation>
    <scope>NUCLEOTIDE SEQUENCE</scope>
    <source>
        <tissue evidence="2">Spear leaf of Hainan Tall coconut</tissue>
    </source>
</reference>
<evidence type="ECO:0000313" key="2">
    <source>
        <dbReference type="EMBL" id="KAG1335505.1"/>
    </source>
</evidence>
<dbReference type="AlphaFoldDB" id="A0A8K0I442"/>
<reference evidence="2" key="2">
    <citation type="submission" date="2019-07" db="EMBL/GenBank/DDBJ databases">
        <authorList>
            <person name="Yang Y."/>
            <person name="Bocs S."/>
            <person name="Baudouin L."/>
        </authorList>
    </citation>
    <scope>NUCLEOTIDE SEQUENCE</scope>
    <source>
        <tissue evidence="2">Spear leaf of Hainan Tall coconut</tissue>
    </source>
</reference>
<dbReference type="InterPro" id="IPR050898">
    <property type="entry name" value="Plant_acyltransferase"/>
</dbReference>
<keyword evidence="3" id="KW-1185">Reference proteome</keyword>
<dbReference type="PANTHER" id="PTHR31147">
    <property type="entry name" value="ACYL TRANSFERASE 4"/>
    <property type="match status" value="1"/>
</dbReference>
<comment type="similarity">
    <text evidence="1">Belongs to the plant acyltransferase family.</text>
</comment>
<dbReference type="Pfam" id="PF02458">
    <property type="entry name" value="Transferase"/>
    <property type="match status" value="2"/>
</dbReference>